<protein>
    <recommendedName>
        <fullName evidence="2">NB-ARC domain-containing protein</fullName>
    </recommendedName>
</protein>
<dbReference type="Proteomes" id="UP000032180">
    <property type="component" value="Chromosome 12"/>
</dbReference>
<accession>A0A0D9XZ61</accession>
<dbReference type="InterPro" id="IPR044974">
    <property type="entry name" value="Disease_R_plants"/>
</dbReference>
<reference evidence="4" key="2">
    <citation type="submission" date="2013-12" db="EMBL/GenBank/DDBJ databases">
        <authorList>
            <person name="Yu Y."/>
            <person name="Lee S."/>
            <person name="de Baynast K."/>
            <person name="Wissotski M."/>
            <person name="Liu L."/>
            <person name="Talag J."/>
            <person name="Goicoechea J."/>
            <person name="Angelova A."/>
            <person name="Jetty R."/>
            <person name="Kudrna D."/>
            <person name="Golser W."/>
            <person name="Rivera L."/>
            <person name="Zhang J."/>
            <person name="Wing R."/>
        </authorList>
    </citation>
    <scope>NUCLEOTIDE SEQUENCE</scope>
</reference>
<reference evidence="3" key="3">
    <citation type="submission" date="2015-04" db="UniProtKB">
        <authorList>
            <consortium name="EnsemblPlants"/>
        </authorList>
    </citation>
    <scope>IDENTIFICATION</scope>
</reference>
<proteinExistence type="predicted"/>
<evidence type="ECO:0000313" key="3">
    <source>
        <dbReference type="EnsemblPlants" id="LPERR12G09500.1"/>
    </source>
</evidence>
<reference evidence="3 4" key="1">
    <citation type="submission" date="2012-08" db="EMBL/GenBank/DDBJ databases">
        <title>Oryza genome evolution.</title>
        <authorList>
            <person name="Wing R.A."/>
        </authorList>
    </citation>
    <scope>NUCLEOTIDE SEQUENCE</scope>
</reference>
<dbReference type="GO" id="GO:0098542">
    <property type="term" value="P:defense response to other organism"/>
    <property type="evidence" value="ECO:0007669"/>
    <property type="project" value="TreeGrafter"/>
</dbReference>
<sequence length="326" mass="35642">MAVNVSTGVMNTLLAKLEGVLGYDLWAVDNEIAGNFMGRIELHECSTAEDGSHGDSRYSEKGAEEQETDDISPVLCGEANRLVAIGVPRDVIVRLLTEDIGRESGQLLKVVSIVGHGGLGKTTLASQVYNKIEGIFDCTMIVPAFRNRSISMILHHILWKVTNYGFDKEQKGYDIQSPINATRENLACKRFFIVIDDISSLEVWNSISGVFVENNRGSRIITTTRSEDVANACCSSFCGIVYKMNPLDWTDSRSLFFRRIYGSENYSPEPKELIIAVDILKKCGAPVPYLPHGTCSSPTPGTGGVAEACLYVVAIVVTGHVPVPFQ</sequence>
<dbReference type="SUPFAM" id="SSF52540">
    <property type="entry name" value="P-loop containing nucleoside triphosphate hydrolases"/>
    <property type="match status" value="1"/>
</dbReference>
<dbReference type="InterPro" id="IPR002182">
    <property type="entry name" value="NB-ARC"/>
</dbReference>
<evidence type="ECO:0000313" key="4">
    <source>
        <dbReference type="Proteomes" id="UP000032180"/>
    </source>
</evidence>
<dbReference type="EnsemblPlants" id="LPERR12G09500.1">
    <property type="protein sequence ID" value="LPERR12G09500.1"/>
    <property type="gene ID" value="LPERR12G09500"/>
</dbReference>
<dbReference type="PRINTS" id="PR00364">
    <property type="entry name" value="DISEASERSIST"/>
</dbReference>
<dbReference type="PANTHER" id="PTHR23155:SF1228">
    <property type="entry name" value="NB-ARC DOMAIN CONTAINING PROTEIN, EXPRESSED"/>
    <property type="match status" value="1"/>
</dbReference>
<dbReference type="Pfam" id="PF00931">
    <property type="entry name" value="NB-ARC"/>
    <property type="match status" value="1"/>
</dbReference>
<dbReference type="HOGENOM" id="CLU_853543_0_0_1"/>
<dbReference type="Gramene" id="LPERR12G09500.1">
    <property type="protein sequence ID" value="LPERR12G09500.1"/>
    <property type="gene ID" value="LPERR12G09500"/>
</dbReference>
<feature type="domain" description="NB-ARC" evidence="2">
    <location>
        <begin position="108"/>
        <end position="234"/>
    </location>
</feature>
<feature type="compositionally biased region" description="Basic and acidic residues" evidence="1">
    <location>
        <begin position="47"/>
        <end position="64"/>
    </location>
</feature>
<organism evidence="3 4">
    <name type="scientific">Leersia perrieri</name>
    <dbReference type="NCBI Taxonomy" id="77586"/>
    <lineage>
        <taxon>Eukaryota</taxon>
        <taxon>Viridiplantae</taxon>
        <taxon>Streptophyta</taxon>
        <taxon>Embryophyta</taxon>
        <taxon>Tracheophyta</taxon>
        <taxon>Spermatophyta</taxon>
        <taxon>Magnoliopsida</taxon>
        <taxon>Liliopsida</taxon>
        <taxon>Poales</taxon>
        <taxon>Poaceae</taxon>
        <taxon>BOP clade</taxon>
        <taxon>Oryzoideae</taxon>
        <taxon>Oryzeae</taxon>
        <taxon>Oryzinae</taxon>
        <taxon>Leersia</taxon>
    </lineage>
</organism>
<dbReference type="AlphaFoldDB" id="A0A0D9XZ61"/>
<feature type="region of interest" description="Disordered" evidence="1">
    <location>
        <begin position="47"/>
        <end position="69"/>
    </location>
</feature>
<dbReference type="InterPro" id="IPR027417">
    <property type="entry name" value="P-loop_NTPase"/>
</dbReference>
<dbReference type="eggNOG" id="KOG4658">
    <property type="taxonomic scope" value="Eukaryota"/>
</dbReference>
<dbReference type="STRING" id="77586.A0A0D9XZ61"/>
<dbReference type="PANTHER" id="PTHR23155">
    <property type="entry name" value="DISEASE RESISTANCE PROTEIN RP"/>
    <property type="match status" value="1"/>
</dbReference>
<dbReference type="Gene3D" id="3.40.50.300">
    <property type="entry name" value="P-loop containing nucleotide triphosphate hydrolases"/>
    <property type="match status" value="1"/>
</dbReference>
<name>A0A0D9XZ61_9ORYZ</name>
<dbReference type="GO" id="GO:0043531">
    <property type="term" value="F:ADP binding"/>
    <property type="evidence" value="ECO:0007669"/>
    <property type="project" value="InterPro"/>
</dbReference>
<evidence type="ECO:0000256" key="1">
    <source>
        <dbReference type="SAM" id="MobiDB-lite"/>
    </source>
</evidence>
<keyword evidence="4" id="KW-1185">Reference proteome</keyword>
<evidence type="ECO:0000259" key="2">
    <source>
        <dbReference type="Pfam" id="PF00931"/>
    </source>
</evidence>